<evidence type="ECO:0000256" key="1">
    <source>
        <dbReference type="SAM" id="MobiDB-lite"/>
    </source>
</evidence>
<organism evidence="2">
    <name type="scientific">Psilocybe cubensis</name>
    <name type="common">Psychedelic mushroom</name>
    <name type="synonym">Stropharia cubensis</name>
    <dbReference type="NCBI Taxonomy" id="181762"/>
    <lineage>
        <taxon>Eukaryota</taxon>
        <taxon>Fungi</taxon>
        <taxon>Dikarya</taxon>
        <taxon>Basidiomycota</taxon>
        <taxon>Agaricomycotina</taxon>
        <taxon>Agaricomycetes</taxon>
        <taxon>Agaricomycetidae</taxon>
        <taxon>Agaricales</taxon>
        <taxon>Agaricineae</taxon>
        <taxon>Strophariaceae</taxon>
        <taxon>Psilocybe</taxon>
    </lineage>
</organism>
<evidence type="ECO:0000313" key="2">
    <source>
        <dbReference type="EMBL" id="KAG5172095.1"/>
    </source>
</evidence>
<comment type="caution">
    <text evidence="2">The sequence shown here is derived from an EMBL/GenBank/DDBJ whole genome shotgun (WGS) entry which is preliminary data.</text>
</comment>
<gene>
    <name evidence="2" type="ORF">JR316_001589</name>
</gene>
<feature type="region of interest" description="Disordered" evidence="1">
    <location>
        <begin position="79"/>
        <end position="113"/>
    </location>
</feature>
<proteinExistence type="predicted"/>
<accession>A0A8H7Y6K9</accession>
<reference evidence="2" key="1">
    <citation type="submission" date="2021-02" db="EMBL/GenBank/DDBJ databases">
        <title>Psilocybe cubensis genome.</title>
        <authorList>
            <person name="Mckernan K.J."/>
            <person name="Crawford S."/>
            <person name="Trippe A."/>
            <person name="Kane L.T."/>
            <person name="Mclaughlin S."/>
        </authorList>
    </citation>
    <scope>NUCLEOTIDE SEQUENCE [LARGE SCALE GENOMIC DNA]</scope>
    <source>
        <strain evidence="2">MGC-MH-2018</strain>
    </source>
</reference>
<protein>
    <submittedName>
        <fullName evidence="2">Uncharacterized protein</fullName>
    </submittedName>
</protein>
<dbReference type="AlphaFoldDB" id="A0A8H7Y6K9"/>
<name>A0A8H7Y6K9_PSICU</name>
<dbReference type="EMBL" id="JAFIQS010000002">
    <property type="protein sequence ID" value="KAG5172095.1"/>
    <property type="molecule type" value="Genomic_DNA"/>
</dbReference>
<feature type="compositionally biased region" description="Basic and acidic residues" evidence="1">
    <location>
        <begin position="101"/>
        <end position="113"/>
    </location>
</feature>
<sequence length="113" mass="12374">MPYSDFTLSDLQDYVPHNPCDDNRDLDALSGASYIAGDSNPVDAIDAPLSDPTFQFCTDVLRSISRLFPGLPSYHEMKDARRDTIDEVDVQAPATSGASPRDQDNRAPGKERG</sequence>